<dbReference type="InterPro" id="IPR042242">
    <property type="entry name" value="RecO_C"/>
</dbReference>
<dbReference type="GO" id="GO:0043590">
    <property type="term" value="C:bacterial nucleoid"/>
    <property type="evidence" value="ECO:0007669"/>
    <property type="project" value="TreeGrafter"/>
</dbReference>
<dbReference type="Gene3D" id="1.20.1440.120">
    <property type="entry name" value="Recombination protein O, C-terminal domain"/>
    <property type="match status" value="1"/>
</dbReference>
<dbReference type="HAMAP" id="MF_00201">
    <property type="entry name" value="RecO"/>
    <property type="match status" value="1"/>
</dbReference>
<keyword evidence="10" id="KW-1185">Reference proteome</keyword>
<evidence type="ECO:0000256" key="5">
    <source>
        <dbReference type="ARBA" id="ARBA00023204"/>
    </source>
</evidence>
<keyword evidence="4 7" id="KW-0233">DNA recombination</keyword>
<comment type="caution">
    <text evidence="9">The sequence shown here is derived from an EMBL/GenBank/DDBJ whole genome shotgun (WGS) entry which is preliminary data.</text>
</comment>
<dbReference type="InterPro" id="IPR022572">
    <property type="entry name" value="DNA_rep/recomb_RecO_N"/>
</dbReference>
<organism evidence="9 10">
    <name type="scientific">Paracoccus haeundaensis</name>
    <dbReference type="NCBI Taxonomy" id="225362"/>
    <lineage>
        <taxon>Bacteria</taxon>
        <taxon>Pseudomonadati</taxon>
        <taxon>Pseudomonadota</taxon>
        <taxon>Alphaproteobacteria</taxon>
        <taxon>Rhodobacterales</taxon>
        <taxon>Paracoccaceae</taxon>
        <taxon>Paracoccus</taxon>
    </lineage>
</organism>
<keyword evidence="5 7" id="KW-0234">DNA repair</keyword>
<comment type="similarity">
    <text evidence="1 7">Belongs to the RecO family.</text>
</comment>
<feature type="domain" description="DNA replication/recombination mediator RecO N-terminal" evidence="8">
    <location>
        <begin position="2"/>
        <end position="72"/>
    </location>
</feature>
<dbReference type="GO" id="GO:0006310">
    <property type="term" value="P:DNA recombination"/>
    <property type="evidence" value="ECO:0007669"/>
    <property type="project" value="UniProtKB-UniRule"/>
</dbReference>
<evidence type="ECO:0000313" key="9">
    <source>
        <dbReference type="EMBL" id="TNH38150.1"/>
    </source>
</evidence>
<proteinExistence type="inferred from homology"/>
<dbReference type="GO" id="GO:0006302">
    <property type="term" value="P:double-strand break repair"/>
    <property type="evidence" value="ECO:0007669"/>
    <property type="project" value="TreeGrafter"/>
</dbReference>
<protein>
    <recommendedName>
        <fullName evidence="2 7">DNA repair protein RecO</fullName>
    </recommendedName>
    <alternativeName>
        <fullName evidence="6 7">Recombination protein O</fullName>
    </alternativeName>
</protein>
<reference evidence="9 10" key="1">
    <citation type="submission" date="2019-06" db="EMBL/GenBank/DDBJ databases">
        <authorList>
            <person name="Li J."/>
        </authorList>
    </citation>
    <scope>NUCLEOTIDE SEQUENCE [LARGE SCALE GENOMIC DNA]</scope>
    <source>
        <strain evidence="9 10">CGMCC 1.8012</strain>
    </source>
</reference>
<dbReference type="PANTHER" id="PTHR33991">
    <property type="entry name" value="DNA REPAIR PROTEIN RECO"/>
    <property type="match status" value="1"/>
</dbReference>
<comment type="function">
    <text evidence="7">Involved in DNA repair and RecF pathway recombination.</text>
</comment>
<dbReference type="InterPro" id="IPR037278">
    <property type="entry name" value="ARFGAP/RecO"/>
</dbReference>
<evidence type="ECO:0000256" key="1">
    <source>
        <dbReference type="ARBA" id="ARBA00007452"/>
    </source>
</evidence>
<dbReference type="NCBIfam" id="TIGR00613">
    <property type="entry name" value="reco"/>
    <property type="match status" value="1"/>
</dbReference>
<dbReference type="SUPFAM" id="SSF50249">
    <property type="entry name" value="Nucleic acid-binding proteins"/>
    <property type="match status" value="1"/>
</dbReference>
<dbReference type="Pfam" id="PF02565">
    <property type="entry name" value="RecO_C"/>
    <property type="match status" value="1"/>
</dbReference>
<dbReference type="RefSeq" id="WP_139599373.1">
    <property type="nucleotide sequence ID" value="NZ_VDDC01000037.1"/>
</dbReference>
<dbReference type="AlphaFoldDB" id="A0A5C4R2L6"/>
<dbReference type="PANTHER" id="PTHR33991:SF1">
    <property type="entry name" value="DNA REPAIR PROTEIN RECO"/>
    <property type="match status" value="1"/>
</dbReference>
<dbReference type="InterPro" id="IPR003717">
    <property type="entry name" value="RecO"/>
</dbReference>
<gene>
    <name evidence="7 9" type="primary">recO</name>
    <name evidence="9" type="ORF">FHD67_16495</name>
</gene>
<evidence type="ECO:0000256" key="7">
    <source>
        <dbReference type="HAMAP-Rule" id="MF_00201"/>
    </source>
</evidence>
<dbReference type="Proteomes" id="UP000304880">
    <property type="component" value="Unassembled WGS sequence"/>
</dbReference>
<evidence type="ECO:0000256" key="3">
    <source>
        <dbReference type="ARBA" id="ARBA00022763"/>
    </source>
</evidence>
<evidence type="ECO:0000256" key="6">
    <source>
        <dbReference type="ARBA" id="ARBA00033409"/>
    </source>
</evidence>
<evidence type="ECO:0000256" key="4">
    <source>
        <dbReference type="ARBA" id="ARBA00023172"/>
    </source>
</evidence>
<accession>A0A5C4R2L6</accession>
<evidence type="ECO:0000313" key="10">
    <source>
        <dbReference type="Proteomes" id="UP000304880"/>
    </source>
</evidence>
<dbReference type="Gene3D" id="2.40.50.140">
    <property type="entry name" value="Nucleic acid-binding proteins"/>
    <property type="match status" value="1"/>
</dbReference>
<evidence type="ECO:0000259" key="8">
    <source>
        <dbReference type="Pfam" id="PF11967"/>
    </source>
</evidence>
<dbReference type="InterPro" id="IPR012340">
    <property type="entry name" value="NA-bd_OB-fold"/>
</dbReference>
<evidence type="ECO:0000256" key="2">
    <source>
        <dbReference type="ARBA" id="ARBA00021310"/>
    </source>
</evidence>
<keyword evidence="3 7" id="KW-0227">DNA damage</keyword>
<dbReference type="SUPFAM" id="SSF57863">
    <property type="entry name" value="ArfGap/RecO-like zinc finger"/>
    <property type="match status" value="1"/>
</dbReference>
<dbReference type="Pfam" id="PF11967">
    <property type="entry name" value="RecO_N"/>
    <property type="match status" value="1"/>
</dbReference>
<dbReference type="EMBL" id="VDDC01000037">
    <property type="protein sequence ID" value="TNH38150.1"/>
    <property type="molecule type" value="Genomic_DNA"/>
</dbReference>
<sequence>MMEWQAEGTVIGRRPHGETAVIIDVLTLEHGRHAGVVPGGASQKRAAMLQPGARLTLRWRARQSDQLGSFAAEPLRMRAGLMADPTALAGLNAVCALLVFALPERDPHPMLVQRTEALLDQIEAGADWPPAYLAWEMLLLDEMGFGLDLASCAVTGATEGLAYVSPRSGRAVSRQGAGDWADRLLPLPAVMGGAGDNRGRDLAQGLAITGHFLERRMAPDLVGRPLPAARGRLVRRLLRPAAGPQDG</sequence>
<name>A0A5C4R2L6_9RHOB</name>